<reference evidence="1" key="1">
    <citation type="journal article" date="2020" name="Nature">
        <title>Giant virus diversity and host interactions through global metagenomics.</title>
        <authorList>
            <person name="Schulz F."/>
            <person name="Roux S."/>
            <person name="Paez-Espino D."/>
            <person name="Jungbluth S."/>
            <person name="Walsh D.A."/>
            <person name="Denef V.J."/>
            <person name="McMahon K.D."/>
            <person name="Konstantinidis K.T."/>
            <person name="Eloe-Fadrosh E.A."/>
            <person name="Kyrpides N.C."/>
            <person name="Woyke T."/>
        </authorList>
    </citation>
    <scope>NUCLEOTIDE SEQUENCE</scope>
    <source>
        <strain evidence="1">GVMAG-M-3300023179-71</strain>
    </source>
</reference>
<organism evidence="1">
    <name type="scientific">viral metagenome</name>
    <dbReference type="NCBI Taxonomy" id="1070528"/>
    <lineage>
        <taxon>unclassified sequences</taxon>
        <taxon>metagenomes</taxon>
        <taxon>organismal metagenomes</taxon>
    </lineage>
</organism>
<sequence>MNNHCEYIDTLTNKECKKTKKKNKNLCCFHFKQYAKKHFIKLSILEIKGILHYVDETNGNVYSTKDILLNIPNPQIIMNYSDTNNTDTHKKI</sequence>
<dbReference type="EMBL" id="MN739887">
    <property type="protein sequence ID" value="QHT76056.1"/>
    <property type="molecule type" value="Genomic_DNA"/>
</dbReference>
<proteinExistence type="predicted"/>
<protein>
    <submittedName>
        <fullName evidence="1">Uncharacterized protein</fullName>
    </submittedName>
</protein>
<accession>A0A6C0H762</accession>
<evidence type="ECO:0000313" key="1">
    <source>
        <dbReference type="EMBL" id="QHT76056.1"/>
    </source>
</evidence>
<name>A0A6C0H762_9ZZZZ</name>
<dbReference type="AlphaFoldDB" id="A0A6C0H762"/>